<dbReference type="InterPro" id="IPR022075">
    <property type="entry name" value="Symplekin_C"/>
</dbReference>
<gene>
    <name evidence="2" type="ORF">NEQG_01054</name>
</gene>
<keyword evidence="3" id="KW-1185">Reference proteome</keyword>
<feature type="domain" description="Symplekin C-terminal" evidence="1">
    <location>
        <begin position="452"/>
        <end position="528"/>
    </location>
</feature>
<protein>
    <recommendedName>
        <fullName evidence="1">Symplekin C-terminal domain-containing protein</fullName>
    </recommendedName>
</protein>
<dbReference type="Pfam" id="PF12295">
    <property type="entry name" value="Symplekin_C"/>
    <property type="match status" value="1"/>
</dbReference>
<dbReference type="HOGENOM" id="CLU_454984_0_0_1"/>
<dbReference type="Proteomes" id="UP000002872">
    <property type="component" value="Unassembled WGS sequence"/>
</dbReference>
<dbReference type="OrthoDB" id="331600at2759"/>
<evidence type="ECO:0000313" key="3">
    <source>
        <dbReference type="Proteomes" id="UP000002872"/>
    </source>
</evidence>
<proteinExistence type="predicted"/>
<sequence>MEELMNRISGKSIEYPGCMQDIKELIGGTSKDNYYYCIVYILLLKEQIINIPETERDRTEFEDVFRRLKVHAKTIAGEEWGSMIDNSTYTIYKEEKSEENRVEILINLVIETLIRTSTADMERQVDAYLQEEINDPRTETKTQKNVSQDVIEEILCNLTKLSDRDVKGQVGIVTPLLSEEHIPIILKYLKSLSKVILLSLYLNNKPVYDALQKEFIRKESSNDLIALVDFPEIDIDGLLSRLYKSSSVFKTLDIIIKTRLIHRDKIVSTVIEYIKTGSRTKSIHFIRENLECFLGIIPEIGLGCEEVLLLAERNKVLLNHAFKMMAEIKSEMKDKKRKPVNSQKKEKRLSNLISALASELSNGTDTEIVNFIVPSHEIDADMLSKVCIGLFKAKQPSDTVKEVLSELVTEDTTTSFVFTVMPYLKDVQKYKLMGKYLVDDVSLSLFTRIIKKPEDIFIYAHTLDTDTGNRIIQLCFTKPEIFTDRILSVAIEEMSKMEVLPILFMETVRNSLKLFSNMKPFLVNLIKREWSRLFRNNQNELIILLESIGMPATEILLSIDEDHFMIILNESHTLKKRMTEYLIKHRCIYRISIRHS</sequence>
<dbReference type="VEuPathDB" id="MicrosporidiaDB:NEQG_01054"/>
<dbReference type="OMA" id="IRENLEC"/>
<reference evidence="2" key="1">
    <citation type="submission" date="2011-01" db="EMBL/GenBank/DDBJ databases">
        <title>The Genome Sequence of Nematocida parisii strain ERTm3.</title>
        <authorList>
            <consortium name="The Broad Institute Genome Sequencing Platform"/>
            <consortium name="The Broad Institute Genome Sequencing Center for Infectious Disease"/>
            <person name="Cuomo C."/>
            <person name="Troemel E."/>
            <person name="Young S.K."/>
            <person name="Zeng Q."/>
            <person name="Gargeya S."/>
            <person name="Fitzgerald M."/>
            <person name="Haas B."/>
            <person name="Abouelleil A."/>
            <person name="Alvarado L."/>
            <person name="Arachchi H.M."/>
            <person name="Berlin A."/>
            <person name="Chapman S.B."/>
            <person name="Gearin G."/>
            <person name="Goldberg J."/>
            <person name="Griggs A."/>
            <person name="Gujja S."/>
            <person name="Hansen M."/>
            <person name="Heiman D."/>
            <person name="Howarth C."/>
            <person name="Larimer J."/>
            <person name="Lui A."/>
            <person name="MacDonald P.J.P."/>
            <person name="McCowen C."/>
            <person name="Montmayeur A."/>
            <person name="Murphy C."/>
            <person name="Neiman D."/>
            <person name="Pearson M."/>
            <person name="Priest M."/>
            <person name="Roberts A."/>
            <person name="Saif S."/>
            <person name="Shea T."/>
            <person name="Sisk P."/>
            <person name="Stolte C."/>
            <person name="Sykes S."/>
            <person name="Wortman J."/>
            <person name="Nusbaum C."/>
            <person name="Birren B."/>
        </authorList>
    </citation>
    <scope>NUCLEOTIDE SEQUENCE</scope>
    <source>
        <strain evidence="2">ERTm3</strain>
    </source>
</reference>
<name>I3EGL7_NEMP3</name>
<accession>I3EGL7</accession>
<organism evidence="2 3">
    <name type="scientific">Nematocida parisii (strain ERTm3)</name>
    <name type="common">Nematode killer fungus</name>
    <dbReference type="NCBI Taxonomy" id="935791"/>
    <lineage>
        <taxon>Eukaryota</taxon>
        <taxon>Fungi</taxon>
        <taxon>Fungi incertae sedis</taxon>
        <taxon>Microsporidia</taxon>
        <taxon>Nematocida</taxon>
    </lineage>
</organism>
<evidence type="ECO:0000313" key="2">
    <source>
        <dbReference type="EMBL" id="EIJ88364.1"/>
    </source>
</evidence>
<dbReference type="EMBL" id="GL870878">
    <property type="protein sequence ID" value="EIJ88364.1"/>
    <property type="molecule type" value="Genomic_DNA"/>
</dbReference>
<evidence type="ECO:0000259" key="1">
    <source>
        <dbReference type="Pfam" id="PF12295"/>
    </source>
</evidence>
<dbReference type="AlphaFoldDB" id="I3EGL7"/>
<dbReference type="InParanoid" id="I3EGL7"/>
<dbReference type="STRING" id="935791.I3EGL7"/>